<evidence type="ECO:0000313" key="1">
    <source>
        <dbReference type="EMBL" id="GGG99785.1"/>
    </source>
</evidence>
<gene>
    <name evidence="1" type="ORF">GCM10011416_17750</name>
</gene>
<dbReference type="RefSeq" id="WP_188598966.1">
    <property type="nucleotide sequence ID" value="NZ_BMJW01000002.1"/>
</dbReference>
<protein>
    <submittedName>
        <fullName evidence="1">Alpha/beta hydrolase</fullName>
    </submittedName>
</protein>
<dbReference type="Proteomes" id="UP000633278">
    <property type="component" value="Unassembled WGS sequence"/>
</dbReference>
<organism evidence="1 2">
    <name type="scientific">Polaribacter pacificus</name>
    <dbReference type="NCBI Taxonomy" id="1775173"/>
    <lineage>
        <taxon>Bacteria</taxon>
        <taxon>Pseudomonadati</taxon>
        <taxon>Bacteroidota</taxon>
        <taxon>Flavobacteriia</taxon>
        <taxon>Flavobacteriales</taxon>
        <taxon>Flavobacteriaceae</taxon>
    </lineage>
</organism>
<comment type="caution">
    <text evidence="1">The sequence shown here is derived from an EMBL/GenBank/DDBJ whole genome shotgun (WGS) entry which is preliminary data.</text>
</comment>
<name>A0A917I0J4_9FLAO</name>
<accession>A0A917I0J4</accession>
<reference evidence="1" key="1">
    <citation type="journal article" date="2014" name="Int. J. Syst. Evol. Microbiol.">
        <title>Complete genome sequence of Corynebacterium casei LMG S-19264T (=DSM 44701T), isolated from a smear-ripened cheese.</title>
        <authorList>
            <consortium name="US DOE Joint Genome Institute (JGI-PGF)"/>
            <person name="Walter F."/>
            <person name="Albersmeier A."/>
            <person name="Kalinowski J."/>
            <person name="Ruckert C."/>
        </authorList>
    </citation>
    <scope>NUCLEOTIDE SEQUENCE</scope>
    <source>
        <strain evidence="1">CGMCC 1.15763</strain>
    </source>
</reference>
<dbReference type="GO" id="GO:0016787">
    <property type="term" value="F:hydrolase activity"/>
    <property type="evidence" value="ECO:0007669"/>
    <property type="project" value="UniProtKB-KW"/>
</dbReference>
<dbReference type="InterPro" id="IPR029058">
    <property type="entry name" value="AB_hydrolase_fold"/>
</dbReference>
<reference evidence="1" key="2">
    <citation type="submission" date="2020-09" db="EMBL/GenBank/DDBJ databases">
        <authorList>
            <person name="Sun Q."/>
            <person name="Zhou Y."/>
        </authorList>
    </citation>
    <scope>NUCLEOTIDE SEQUENCE</scope>
    <source>
        <strain evidence="1">CGMCC 1.15763</strain>
    </source>
</reference>
<evidence type="ECO:0000313" key="2">
    <source>
        <dbReference type="Proteomes" id="UP000633278"/>
    </source>
</evidence>
<dbReference type="AlphaFoldDB" id="A0A917I0J4"/>
<proteinExistence type="predicted"/>
<dbReference type="SUPFAM" id="SSF53474">
    <property type="entry name" value="alpha/beta-Hydrolases"/>
    <property type="match status" value="1"/>
</dbReference>
<dbReference type="EMBL" id="BMJW01000002">
    <property type="protein sequence ID" value="GGG99785.1"/>
    <property type="molecule type" value="Genomic_DNA"/>
</dbReference>
<keyword evidence="1" id="KW-0378">Hydrolase</keyword>
<dbReference type="Gene3D" id="3.40.50.1820">
    <property type="entry name" value="alpha/beta hydrolase"/>
    <property type="match status" value="1"/>
</dbReference>
<keyword evidence="2" id="KW-1185">Reference proteome</keyword>
<sequence>MTKTAIYFVPGMAANSKIFEHLSLDKERFDCHFLEWKIPTSKNEPLAEYAQRMCDEITHENPVLVGVSFGGVLVQEMSKLITTKKIIIISSIKSNNELPNRLKLIDKTKVYKLFPAKFIENLETYIDFFLGDYKQKKVAAYKKFLSVRDVTYLHWAIDALLHWQQRKPLTNTVHIHGSKDEVFPIKHIVDCHTIENGTHAMVLTKAKKITSIIEQAIT</sequence>